<evidence type="ECO:0000256" key="12">
    <source>
        <dbReference type="ARBA" id="ARBA00022990"/>
    </source>
</evidence>
<dbReference type="PROSITE" id="PS50942">
    <property type="entry name" value="ENTH"/>
    <property type="match status" value="1"/>
</dbReference>
<evidence type="ECO:0000256" key="3">
    <source>
        <dbReference type="ARBA" id="ARBA00004236"/>
    </source>
</evidence>
<evidence type="ECO:0000256" key="16">
    <source>
        <dbReference type="ARBA" id="ARBA00023242"/>
    </source>
</evidence>
<gene>
    <name evidence="23" type="primary">LOC112267139</name>
</gene>
<keyword evidence="17" id="KW-0968">Cytoplasmic vesicle</keyword>
<keyword evidence="11" id="KW-0832">Ubl conjugation</keyword>
<sequence>MSGQSITDRITAAQHSVTGSAVSKTVCKATTHEIMGPKKKHLDYLIHCTNEMNVNIPQLADSLFERTTSTSWVVVFKSLIATHHLMVYGNERFVQYLASRNTLFNLSNFLDKSGLQGYDMSTFIRRYSRYLNEKAVSYRQVAFDFTKVKRGVDGVMRTMNTEKLLKTIPIIQNQMDALLDFNVNANELTNGVINAGFMLLFKDSIRLFAAYNEGIINLLEKYFDMKKTQCKEGLDIYKKFLTRMTRISEFLKVAEQVGIDRGDIPDLSQAPSSLLEALEQHLASLEGKKVKDSTAASRASTLSNAVSSLASTGMSFTKVDEREKQAALEEEQARLKALKEQRLKELSKSLPNHLDHSIVYYLLPCSVLRALPLFLLSDSDVLLFFSFVSSFFLSSACLDPFTSAEAGDDSMPNLNPFLSKVVVDAAAHLPVVSSDGVSYSSRTSGHEMFSGYSTATQAPPPGALQVDFESVFGAKASGANNMESDDILKPTMVGSNQALCSINQLSDKLVGDDLDSSLANLVGNLGIGNGTTKNDIHWSQPGEKRLTGGSNWQPKAAPNTTWNPVSMVIHTTLTPPVMAYPATTPTGMMGGYGMPPQQLGSMGMMNQPNMMYNQAVMRPPNPFSSVSSAQMQFM</sequence>
<dbReference type="GO" id="GO:0032050">
    <property type="term" value="F:clathrin heavy chain binding"/>
    <property type="evidence" value="ECO:0007669"/>
    <property type="project" value="TreeGrafter"/>
</dbReference>
<reference evidence="23" key="1">
    <citation type="submission" date="2025-08" db="UniProtKB">
        <authorList>
            <consortium name="Ensembl"/>
        </authorList>
    </citation>
    <scope>IDENTIFICATION</scope>
</reference>
<protein>
    <recommendedName>
        <fullName evidence="20">Phosphatidylinositol-binding clathrin assembly protein</fullName>
    </recommendedName>
</protein>
<dbReference type="CDD" id="cd16985">
    <property type="entry name" value="ANTH_N_AP180"/>
    <property type="match status" value="1"/>
</dbReference>
<keyword evidence="13" id="KW-0333">Golgi apparatus</keyword>
<dbReference type="GO" id="GO:0008021">
    <property type="term" value="C:synaptic vesicle"/>
    <property type="evidence" value="ECO:0007669"/>
    <property type="project" value="TreeGrafter"/>
</dbReference>
<comment type="subunit">
    <text evidence="19">Binds to clathrin; involves primarily the C-terminal sequences, but the full-length protein is required for full binding capacity. Binds phosphatidylinositol 4,5- bisphosphate. Interacts with PIMREG; this interaction may change the subcellular location into the nucleus. Interacts with AP2A1 (via its alpha-appendage domain). Interacts (via N-terminus) with VAMP2; VAMP3; VAMP7 and VAMP8 (Via N-terminus). Interacts with LC3/MAP1LC3A.</text>
</comment>
<dbReference type="SUPFAM" id="SSF48464">
    <property type="entry name" value="ENTH/VHS domain"/>
    <property type="match status" value="1"/>
</dbReference>
<dbReference type="GO" id="GO:0048268">
    <property type="term" value="P:clathrin coat assembly"/>
    <property type="evidence" value="ECO:0007669"/>
    <property type="project" value="InterPro"/>
</dbReference>
<proteinExistence type="inferred from homology"/>
<keyword evidence="16" id="KW-0539">Nucleus</keyword>
<accession>A0A8C8EZH1</accession>
<dbReference type="SUPFAM" id="SSF89009">
    <property type="entry name" value="GAT-like domain"/>
    <property type="match status" value="1"/>
</dbReference>
<evidence type="ECO:0000256" key="7">
    <source>
        <dbReference type="ARBA" id="ARBA00022475"/>
    </source>
</evidence>
<evidence type="ECO:0000256" key="9">
    <source>
        <dbReference type="ARBA" id="ARBA00022553"/>
    </source>
</evidence>
<reference evidence="23" key="2">
    <citation type="submission" date="2025-09" db="UniProtKB">
        <authorList>
            <consortium name="Ensembl"/>
        </authorList>
    </citation>
    <scope>IDENTIFICATION</scope>
</reference>
<dbReference type="AlphaFoldDB" id="A0A8C8EZH1"/>
<evidence type="ECO:0000256" key="2">
    <source>
        <dbReference type="ARBA" id="ARBA00004132"/>
    </source>
</evidence>
<dbReference type="Ensembl" id="ENSOTST00005029438.2">
    <property type="protein sequence ID" value="ENSOTSP00005027251.2"/>
    <property type="gene ID" value="ENSOTSG00005012322.2"/>
</dbReference>
<dbReference type="GO" id="GO:0005546">
    <property type="term" value="F:phosphatidylinositol-4,5-bisphosphate binding"/>
    <property type="evidence" value="ECO:0007669"/>
    <property type="project" value="TreeGrafter"/>
</dbReference>
<evidence type="ECO:0000256" key="18">
    <source>
        <dbReference type="ARBA" id="ARBA00055144"/>
    </source>
</evidence>
<dbReference type="SMART" id="SM00273">
    <property type="entry name" value="ENTH"/>
    <property type="match status" value="1"/>
</dbReference>
<evidence type="ECO:0000256" key="14">
    <source>
        <dbReference type="ARBA" id="ARBA00023136"/>
    </source>
</evidence>
<dbReference type="GeneTree" id="ENSGT00950000183068"/>
<dbReference type="Gene3D" id="1.25.40.90">
    <property type="match status" value="1"/>
</dbReference>
<dbReference type="GO" id="GO:0005905">
    <property type="term" value="C:clathrin-coated pit"/>
    <property type="evidence" value="ECO:0007669"/>
    <property type="project" value="UniProtKB-SubCell"/>
</dbReference>
<keyword evidence="8" id="KW-1017">Isopeptide bond</keyword>
<dbReference type="GO" id="GO:0005634">
    <property type="term" value="C:nucleus"/>
    <property type="evidence" value="ECO:0007669"/>
    <property type="project" value="UniProtKB-SubCell"/>
</dbReference>
<name>A0A8C8EZH1_ONCTS</name>
<evidence type="ECO:0000256" key="13">
    <source>
        <dbReference type="ARBA" id="ARBA00023034"/>
    </source>
</evidence>
<dbReference type="FunFam" id="1.20.58.150:FF:000001">
    <property type="entry name" value="phosphatidylinositol-binding clathrin assembly protein-like isoform X1"/>
    <property type="match status" value="1"/>
</dbReference>
<dbReference type="InterPro" id="IPR008942">
    <property type="entry name" value="ENTH_VHS"/>
</dbReference>
<evidence type="ECO:0000256" key="5">
    <source>
        <dbReference type="ARBA" id="ARBA00004600"/>
    </source>
</evidence>
<evidence type="ECO:0000259" key="22">
    <source>
        <dbReference type="PROSITE" id="PS50942"/>
    </source>
</evidence>
<keyword evidence="24" id="KW-1185">Reference proteome</keyword>
<evidence type="ECO:0000313" key="23">
    <source>
        <dbReference type="Ensembl" id="ENSOTSP00005027251.2"/>
    </source>
</evidence>
<comment type="function">
    <text evidence="18">Cytoplasmic adapter protein that plays a critical role in clathrin-mediated endocytosis which is important in processes such as internalization of cell receptors, synaptic transmission or removal of apoptotic cells. Recruits AP-2 and attaches clathrin triskelions to the cytoplasmic side of plasma membrane leading to clathrin-coated vesicles (CCVs) assembly. Furthermore, regulates clathrin-coated vesicle size and maturation by directly sensing and driving membrane curvature. In addition to binding to clathrin, mediates the endocytosis of small R-SNARES (Soluble NSF Attachment Protein REceptors) between plasma membranes and endosomes including VAMP2, VAMP3, VAMP4, VAMP7 or VAMP8. In turn, PICALM-dependent SNARE endocytosis is required for the formation and maturation of autophagic precursors. Modulates thereby autophagy and the turnover of autophagy substrates such as MAPT/TAU or amyloid precursor protein cleaved C-terminal fragment (APP-CTF).</text>
</comment>
<evidence type="ECO:0000256" key="19">
    <source>
        <dbReference type="ARBA" id="ARBA00061829"/>
    </source>
</evidence>
<dbReference type="GO" id="GO:0030136">
    <property type="term" value="C:clathrin-coated vesicle"/>
    <property type="evidence" value="ECO:0007669"/>
    <property type="project" value="UniProtKB-SubCell"/>
</dbReference>
<keyword evidence="21" id="KW-0175">Coiled coil</keyword>
<dbReference type="GO" id="GO:0098894">
    <property type="term" value="C:extrinsic component of presynaptic endocytic zone membrane"/>
    <property type="evidence" value="ECO:0007669"/>
    <property type="project" value="TreeGrafter"/>
</dbReference>
<comment type="subcellular location">
    <subcellularLocation>
        <location evidence="3">Cell membrane</location>
    </subcellularLocation>
    <subcellularLocation>
        <location evidence="2">Cytoplasmic vesicle</location>
        <location evidence="2">Clathrin-coated vesicle</location>
    </subcellularLocation>
    <subcellularLocation>
        <location evidence="4">Golgi apparatus</location>
    </subcellularLocation>
    <subcellularLocation>
        <location evidence="5">Membrane</location>
        <location evidence="5">Clathrin-coated pit</location>
    </subcellularLocation>
    <subcellularLocation>
        <location evidence="1">Nucleus</location>
    </subcellularLocation>
</comment>
<evidence type="ECO:0000256" key="6">
    <source>
        <dbReference type="ARBA" id="ARBA00008011"/>
    </source>
</evidence>
<keyword evidence="12" id="KW-0007">Acetylation</keyword>
<dbReference type="Gene3D" id="1.20.58.150">
    <property type="entry name" value="ANTH domain"/>
    <property type="match status" value="1"/>
</dbReference>
<dbReference type="PANTHER" id="PTHR22951:SF16">
    <property type="entry name" value="PHOSPHATIDYLINOSITOL-BINDING CLATHRIN ASSEMBLY PROTEIN"/>
    <property type="match status" value="1"/>
</dbReference>
<evidence type="ECO:0000256" key="20">
    <source>
        <dbReference type="ARBA" id="ARBA00068054"/>
    </source>
</evidence>
<feature type="coiled-coil region" evidence="21">
    <location>
        <begin position="321"/>
        <end position="348"/>
    </location>
</feature>
<dbReference type="GO" id="GO:0016185">
    <property type="term" value="P:synaptic vesicle budding from presynaptic endocytic zone membrane"/>
    <property type="evidence" value="ECO:0007669"/>
    <property type="project" value="TreeGrafter"/>
</dbReference>
<dbReference type="InterPro" id="IPR013809">
    <property type="entry name" value="ENTH"/>
</dbReference>
<dbReference type="Pfam" id="PF07651">
    <property type="entry name" value="ANTH"/>
    <property type="match status" value="1"/>
</dbReference>
<keyword evidence="7" id="KW-1003">Cell membrane</keyword>
<dbReference type="InterPro" id="IPR011417">
    <property type="entry name" value="ANTH_dom"/>
</dbReference>
<dbReference type="FunFam" id="1.25.40.90:FF:000001">
    <property type="entry name" value="phosphatidylinositol-binding clathrin assembly protein-like isoform X1"/>
    <property type="match status" value="1"/>
</dbReference>
<evidence type="ECO:0000256" key="11">
    <source>
        <dbReference type="ARBA" id="ARBA00022843"/>
    </source>
</evidence>
<dbReference type="GO" id="GO:0005794">
    <property type="term" value="C:Golgi apparatus"/>
    <property type="evidence" value="ECO:0007669"/>
    <property type="project" value="UniProtKB-SubCell"/>
</dbReference>
<dbReference type="GO" id="GO:0000149">
    <property type="term" value="F:SNARE binding"/>
    <property type="evidence" value="ECO:0007669"/>
    <property type="project" value="TreeGrafter"/>
</dbReference>
<evidence type="ECO:0000256" key="15">
    <source>
        <dbReference type="ARBA" id="ARBA00023176"/>
    </source>
</evidence>
<keyword evidence="15" id="KW-0168">Coated pit</keyword>
<organism evidence="23 24">
    <name type="scientific">Oncorhynchus tshawytscha</name>
    <name type="common">Chinook salmon</name>
    <name type="synonym">Salmo tshawytscha</name>
    <dbReference type="NCBI Taxonomy" id="74940"/>
    <lineage>
        <taxon>Eukaryota</taxon>
        <taxon>Metazoa</taxon>
        <taxon>Chordata</taxon>
        <taxon>Craniata</taxon>
        <taxon>Vertebrata</taxon>
        <taxon>Euteleostomi</taxon>
        <taxon>Actinopterygii</taxon>
        <taxon>Neopterygii</taxon>
        <taxon>Teleostei</taxon>
        <taxon>Protacanthopterygii</taxon>
        <taxon>Salmoniformes</taxon>
        <taxon>Salmonidae</taxon>
        <taxon>Salmoninae</taxon>
        <taxon>Oncorhynchus</taxon>
    </lineage>
</organism>
<dbReference type="InterPro" id="IPR045192">
    <property type="entry name" value="AP180-like"/>
</dbReference>
<feature type="domain" description="ENTH" evidence="22">
    <location>
        <begin position="14"/>
        <end position="145"/>
    </location>
</feature>
<evidence type="ECO:0000256" key="17">
    <source>
        <dbReference type="ARBA" id="ARBA00023329"/>
    </source>
</evidence>
<evidence type="ECO:0000256" key="8">
    <source>
        <dbReference type="ARBA" id="ARBA00022499"/>
    </source>
</evidence>
<evidence type="ECO:0000313" key="24">
    <source>
        <dbReference type="Proteomes" id="UP000694402"/>
    </source>
</evidence>
<dbReference type="Proteomes" id="UP000694402">
    <property type="component" value="Unassembled WGS sequence"/>
</dbReference>
<evidence type="ECO:0000256" key="21">
    <source>
        <dbReference type="SAM" id="Coils"/>
    </source>
</evidence>
<evidence type="ECO:0000256" key="10">
    <source>
        <dbReference type="ARBA" id="ARBA00022583"/>
    </source>
</evidence>
<keyword evidence="10" id="KW-0254">Endocytosis</keyword>
<evidence type="ECO:0000256" key="4">
    <source>
        <dbReference type="ARBA" id="ARBA00004555"/>
    </source>
</evidence>
<keyword evidence="9" id="KW-0597">Phosphoprotein</keyword>
<dbReference type="PANTHER" id="PTHR22951">
    <property type="entry name" value="CLATHRIN ASSEMBLY PROTEIN"/>
    <property type="match status" value="1"/>
</dbReference>
<dbReference type="InterPro" id="IPR014712">
    <property type="entry name" value="ANTH_dom_sf"/>
</dbReference>
<keyword evidence="14" id="KW-0472">Membrane</keyword>
<dbReference type="GO" id="GO:0072583">
    <property type="term" value="P:clathrin-dependent endocytosis"/>
    <property type="evidence" value="ECO:0007669"/>
    <property type="project" value="InterPro"/>
</dbReference>
<dbReference type="GO" id="GO:0005545">
    <property type="term" value="F:1-phosphatidylinositol binding"/>
    <property type="evidence" value="ECO:0007669"/>
    <property type="project" value="InterPro"/>
</dbReference>
<evidence type="ECO:0000256" key="1">
    <source>
        <dbReference type="ARBA" id="ARBA00004123"/>
    </source>
</evidence>
<comment type="similarity">
    <text evidence="6">Belongs to the PICALM/SNAP91 family.</text>
</comment>